<dbReference type="EMBL" id="HE797209">
    <property type="protein sequence ID" value="CCM05842.1"/>
    <property type="molecule type" value="Genomic_DNA"/>
</dbReference>
<evidence type="ECO:0008006" key="4">
    <source>
        <dbReference type="Google" id="ProtNLM"/>
    </source>
</evidence>
<dbReference type="InterPro" id="IPR052228">
    <property type="entry name" value="Sec_Metab_Biosynth_Oxidored"/>
</dbReference>
<name>J4I233_9APHY</name>
<dbReference type="RefSeq" id="XP_012185125.1">
    <property type="nucleotide sequence ID" value="XM_012329735.1"/>
</dbReference>
<dbReference type="PRINTS" id="PR00081">
    <property type="entry name" value="GDHRDH"/>
</dbReference>
<keyword evidence="3" id="KW-1185">Reference proteome</keyword>
<dbReference type="InterPro" id="IPR036291">
    <property type="entry name" value="NAD(P)-bd_dom_sf"/>
</dbReference>
<dbReference type="STRING" id="599839.J4I233"/>
<protein>
    <recommendedName>
        <fullName evidence="4">NAD(P)-binding protein</fullName>
    </recommendedName>
</protein>
<keyword evidence="1" id="KW-0560">Oxidoreductase</keyword>
<dbReference type="OrthoDB" id="2898509at2759"/>
<organism evidence="2 3">
    <name type="scientific">Fibroporia radiculosa</name>
    <dbReference type="NCBI Taxonomy" id="599839"/>
    <lineage>
        <taxon>Eukaryota</taxon>
        <taxon>Fungi</taxon>
        <taxon>Dikarya</taxon>
        <taxon>Basidiomycota</taxon>
        <taxon>Agaricomycotina</taxon>
        <taxon>Agaricomycetes</taxon>
        <taxon>Polyporales</taxon>
        <taxon>Fibroporiaceae</taxon>
        <taxon>Fibroporia</taxon>
    </lineage>
</organism>
<gene>
    <name evidence="2" type="ORF">FIBRA_08078</name>
</gene>
<dbReference type="InParanoid" id="J4I233"/>
<dbReference type="GeneID" id="24100753"/>
<evidence type="ECO:0000313" key="2">
    <source>
        <dbReference type="EMBL" id="CCM05842.1"/>
    </source>
</evidence>
<sequence>MPSLSIARAANAKFAPSYLPVAVFVGGTSGIGQGVAEAFARHTKGNAHIILCGRNKSAAESIIASFPRPTAPEAKHEFIQCDATLMKNVGATTSSLLSRLAKINFLVLTPGIMTLRGRDETPEGIDKKLALHYYARWKFTQDLIPLLRKAKEAGEDAKAMTILAAGVSGKIDFDDLALRKHYSVSAAAKAAPIYNDLMIESFAEQHPDLSFVHASPGIVRTPLAGSIVQVLAYPFAVSAEECGEYMLHAIFNAESGAHLRNGKGDVIKQKGYCGPEDARKQLWEHTVKEVEVSA</sequence>
<dbReference type="Proteomes" id="UP000006352">
    <property type="component" value="Unassembled WGS sequence"/>
</dbReference>
<evidence type="ECO:0000313" key="3">
    <source>
        <dbReference type="Proteomes" id="UP000006352"/>
    </source>
</evidence>
<accession>J4I233</accession>
<dbReference type="InterPro" id="IPR002347">
    <property type="entry name" value="SDR_fam"/>
</dbReference>
<dbReference type="Gene3D" id="3.40.50.720">
    <property type="entry name" value="NAD(P)-binding Rossmann-like Domain"/>
    <property type="match status" value="1"/>
</dbReference>
<dbReference type="SUPFAM" id="SSF51735">
    <property type="entry name" value="NAD(P)-binding Rossmann-fold domains"/>
    <property type="match status" value="1"/>
</dbReference>
<reference evidence="2 3" key="1">
    <citation type="journal article" date="2012" name="Appl. Environ. Microbiol.">
        <title>Short-read sequencing for genomic analysis of the brown rot fungus Fibroporia radiculosa.</title>
        <authorList>
            <person name="Tang J.D."/>
            <person name="Perkins A.D."/>
            <person name="Sonstegard T.S."/>
            <person name="Schroeder S.G."/>
            <person name="Burgess S.C."/>
            <person name="Diehl S.V."/>
        </authorList>
    </citation>
    <scope>NUCLEOTIDE SEQUENCE [LARGE SCALE GENOMIC DNA]</scope>
    <source>
        <strain evidence="2 3">TFFH 294</strain>
    </source>
</reference>
<proteinExistence type="predicted"/>
<dbReference type="PANTHER" id="PTHR47534:SF3">
    <property type="entry name" value="ALCOHOL DEHYDROGENASE-LIKE C-TERMINAL DOMAIN-CONTAINING PROTEIN"/>
    <property type="match status" value="1"/>
</dbReference>
<dbReference type="HOGENOM" id="CLU_044999_1_0_1"/>
<dbReference type="AlphaFoldDB" id="J4I233"/>
<dbReference type="Pfam" id="PF00106">
    <property type="entry name" value="adh_short"/>
    <property type="match status" value="1"/>
</dbReference>
<dbReference type="GO" id="GO:0016491">
    <property type="term" value="F:oxidoreductase activity"/>
    <property type="evidence" value="ECO:0007669"/>
    <property type="project" value="UniProtKB-KW"/>
</dbReference>
<dbReference type="PANTHER" id="PTHR47534">
    <property type="entry name" value="YALI0E05731P"/>
    <property type="match status" value="1"/>
</dbReference>
<evidence type="ECO:0000256" key="1">
    <source>
        <dbReference type="ARBA" id="ARBA00023002"/>
    </source>
</evidence>